<comment type="caution">
    <text evidence="11">The sequence shown here is derived from an EMBL/GenBank/DDBJ whole genome shotgun (WGS) entry which is preliminary data.</text>
</comment>
<evidence type="ECO:0000256" key="2">
    <source>
        <dbReference type="ARBA" id="ARBA00022448"/>
    </source>
</evidence>
<evidence type="ECO:0000256" key="1">
    <source>
        <dbReference type="ARBA" id="ARBA00004418"/>
    </source>
</evidence>
<evidence type="ECO:0000313" key="11">
    <source>
        <dbReference type="EMBL" id="GJD96376.1"/>
    </source>
</evidence>
<evidence type="ECO:0000256" key="5">
    <source>
        <dbReference type="ARBA" id="ARBA00022764"/>
    </source>
</evidence>
<keyword evidence="2" id="KW-0813">Transport</keyword>
<feature type="domain" description="Cytochrome c" evidence="10">
    <location>
        <begin position="114"/>
        <end position="197"/>
    </location>
</feature>
<dbReference type="PROSITE" id="PS51007">
    <property type="entry name" value="CYTC"/>
    <property type="match status" value="2"/>
</dbReference>
<dbReference type="Proteomes" id="UP001055125">
    <property type="component" value="Unassembled WGS sequence"/>
</dbReference>
<evidence type="ECO:0000256" key="4">
    <source>
        <dbReference type="ARBA" id="ARBA00022723"/>
    </source>
</evidence>
<protein>
    <recommendedName>
        <fullName evidence="10">Cytochrome c domain-containing protein</fullName>
    </recommendedName>
</protein>
<keyword evidence="12" id="KW-1185">Reference proteome</keyword>
<evidence type="ECO:0000256" key="8">
    <source>
        <dbReference type="PROSITE-ProRule" id="PRU00433"/>
    </source>
</evidence>
<proteinExistence type="predicted"/>
<feature type="signal peptide" evidence="9">
    <location>
        <begin position="1"/>
        <end position="26"/>
    </location>
</feature>
<reference evidence="11" key="1">
    <citation type="journal article" date="2021" name="Front. Microbiol.">
        <title>Comprehensive Comparative Genomics and Phenotyping of Methylobacterium Species.</title>
        <authorList>
            <person name="Alessa O."/>
            <person name="Ogura Y."/>
            <person name="Fujitani Y."/>
            <person name="Takami H."/>
            <person name="Hayashi T."/>
            <person name="Sahin N."/>
            <person name="Tani A."/>
        </authorList>
    </citation>
    <scope>NUCLEOTIDE SEQUENCE</scope>
    <source>
        <strain evidence="11">DSM 19015</strain>
    </source>
</reference>
<accession>A0ABQ4S0J7</accession>
<dbReference type="PIRSF" id="PIRSF000005">
    <property type="entry name" value="Cytochrome_c4"/>
    <property type="match status" value="1"/>
</dbReference>
<dbReference type="PANTHER" id="PTHR33751">
    <property type="entry name" value="CBB3-TYPE CYTOCHROME C OXIDASE SUBUNIT FIXP"/>
    <property type="match status" value="1"/>
</dbReference>
<keyword evidence="6" id="KW-0249">Electron transport</keyword>
<keyword evidence="9" id="KW-0732">Signal</keyword>
<sequence length="197" mass="20885">MIRPPVAGALLLALLGFVLGASPAPADPIAGPLAERLAPCLGCHGTDGRSQTEGVPSLGGQPADYLLTQLYQFREKQRIAPPMNEMAAGLSDDDLRTVSDALAALPPPQAVGPGDPARMERARQAAAKHQCGSCHNADYSGREQIPRLRAQREEYLAAALRGYKSNARPGYDPSMNAVAQEVGDDEIVDLAHFLAHQ</sequence>
<dbReference type="Gene3D" id="1.10.760.10">
    <property type="entry name" value="Cytochrome c-like domain"/>
    <property type="match status" value="2"/>
</dbReference>
<dbReference type="InterPro" id="IPR024167">
    <property type="entry name" value="Cytochrome_c4-like"/>
</dbReference>
<reference evidence="11" key="2">
    <citation type="submission" date="2021-08" db="EMBL/GenBank/DDBJ databases">
        <authorList>
            <person name="Tani A."/>
            <person name="Ola A."/>
            <person name="Ogura Y."/>
            <person name="Katsura K."/>
            <person name="Hayashi T."/>
        </authorList>
    </citation>
    <scope>NUCLEOTIDE SEQUENCE</scope>
    <source>
        <strain evidence="11">DSM 19015</strain>
    </source>
</reference>
<gene>
    <name evidence="11" type="ORF">OCOJLMKI_3597</name>
</gene>
<keyword evidence="4 8" id="KW-0479">Metal-binding</keyword>
<dbReference type="SUPFAM" id="SSF46626">
    <property type="entry name" value="Cytochrome c"/>
    <property type="match status" value="2"/>
</dbReference>
<evidence type="ECO:0000256" key="6">
    <source>
        <dbReference type="ARBA" id="ARBA00022982"/>
    </source>
</evidence>
<name>A0ABQ4S0J7_9HYPH</name>
<dbReference type="RefSeq" id="WP_238245481.1">
    <property type="nucleotide sequence ID" value="NZ_BPQP01000059.1"/>
</dbReference>
<feature type="chain" id="PRO_5046891508" description="Cytochrome c domain-containing protein" evidence="9">
    <location>
        <begin position="27"/>
        <end position="197"/>
    </location>
</feature>
<evidence type="ECO:0000313" key="12">
    <source>
        <dbReference type="Proteomes" id="UP001055125"/>
    </source>
</evidence>
<feature type="domain" description="Cytochrome c" evidence="10">
    <location>
        <begin position="26"/>
        <end position="106"/>
    </location>
</feature>
<evidence type="ECO:0000259" key="10">
    <source>
        <dbReference type="PROSITE" id="PS51007"/>
    </source>
</evidence>
<dbReference type="PANTHER" id="PTHR33751:SF9">
    <property type="entry name" value="CYTOCHROME C4"/>
    <property type="match status" value="1"/>
</dbReference>
<evidence type="ECO:0000256" key="3">
    <source>
        <dbReference type="ARBA" id="ARBA00022617"/>
    </source>
</evidence>
<keyword evidence="3 8" id="KW-0349">Heme</keyword>
<dbReference type="InterPro" id="IPR036909">
    <property type="entry name" value="Cyt_c-like_dom_sf"/>
</dbReference>
<dbReference type="InterPro" id="IPR009056">
    <property type="entry name" value="Cyt_c-like_dom"/>
</dbReference>
<dbReference type="InterPro" id="IPR050597">
    <property type="entry name" value="Cytochrome_c_Oxidase_Subunit"/>
</dbReference>
<dbReference type="EMBL" id="BPQP01000059">
    <property type="protein sequence ID" value="GJD96376.1"/>
    <property type="molecule type" value="Genomic_DNA"/>
</dbReference>
<keyword evidence="5" id="KW-0574">Periplasm</keyword>
<evidence type="ECO:0000256" key="7">
    <source>
        <dbReference type="ARBA" id="ARBA00023004"/>
    </source>
</evidence>
<evidence type="ECO:0000256" key="9">
    <source>
        <dbReference type="SAM" id="SignalP"/>
    </source>
</evidence>
<keyword evidence="7 8" id="KW-0408">Iron</keyword>
<comment type="subcellular location">
    <subcellularLocation>
        <location evidence="1">Periplasm</location>
    </subcellularLocation>
</comment>
<organism evidence="11 12">
    <name type="scientific">Methylobacterium iners</name>
    <dbReference type="NCBI Taxonomy" id="418707"/>
    <lineage>
        <taxon>Bacteria</taxon>
        <taxon>Pseudomonadati</taxon>
        <taxon>Pseudomonadota</taxon>
        <taxon>Alphaproteobacteria</taxon>
        <taxon>Hyphomicrobiales</taxon>
        <taxon>Methylobacteriaceae</taxon>
        <taxon>Methylobacterium</taxon>
    </lineage>
</organism>
<dbReference type="Pfam" id="PF00034">
    <property type="entry name" value="Cytochrom_C"/>
    <property type="match status" value="1"/>
</dbReference>